<proteinExistence type="predicted"/>
<reference evidence="1" key="1">
    <citation type="journal article" date="2022" name="Int. J. Mol. Sci.">
        <title>Draft Genome of Tanacetum Coccineum: Genomic Comparison of Closely Related Tanacetum-Family Plants.</title>
        <authorList>
            <person name="Yamashiro T."/>
            <person name="Shiraishi A."/>
            <person name="Nakayama K."/>
            <person name="Satake H."/>
        </authorList>
    </citation>
    <scope>NUCLEOTIDE SEQUENCE</scope>
</reference>
<evidence type="ECO:0000313" key="2">
    <source>
        <dbReference type="Proteomes" id="UP001151760"/>
    </source>
</evidence>
<gene>
    <name evidence="1" type="ORF">Tco_0749943</name>
</gene>
<keyword evidence="2" id="KW-1185">Reference proteome</keyword>
<dbReference type="EMBL" id="BQNB010010898">
    <property type="protein sequence ID" value="GJS83402.1"/>
    <property type="molecule type" value="Genomic_DNA"/>
</dbReference>
<comment type="caution">
    <text evidence="1">The sequence shown here is derived from an EMBL/GenBank/DDBJ whole genome shotgun (WGS) entry which is preliminary data.</text>
</comment>
<protein>
    <submittedName>
        <fullName evidence="1">Uncharacterized protein</fullName>
    </submittedName>
</protein>
<name>A0ABQ4Z0P0_9ASTR</name>
<sequence>MIPLTVPSPVAAPATAKTEGFLTELGAQVEMQGRLIRDHAAVKDEIFSQIYQFRSLEHEQERAAVTFGVLWRPLLALESWAGQTDAQRAALWHAISDTQGENRELRLQLAEERRARLELAEIVDNMRRGQEPRGDV</sequence>
<accession>A0ABQ4Z0P0</accession>
<reference evidence="1" key="2">
    <citation type="submission" date="2022-01" db="EMBL/GenBank/DDBJ databases">
        <authorList>
            <person name="Yamashiro T."/>
            <person name="Shiraishi A."/>
            <person name="Satake H."/>
            <person name="Nakayama K."/>
        </authorList>
    </citation>
    <scope>NUCLEOTIDE SEQUENCE</scope>
</reference>
<evidence type="ECO:0000313" key="1">
    <source>
        <dbReference type="EMBL" id="GJS83402.1"/>
    </source>
</evidence>
<dbReference type="Proteomes" id="UP001151760">
    <property type="component" value="Unassembled WGS sequence"/>
</dbReference>
<organism evidence="1 2">
    <name type="scientific">Tanacetum coccineum</name>
    <dbReference type="NCBI Taxonomy" id="301880"/>
    <lineage>
        <taxon>Eukaryota</taxon>
        <taxon>Viridiplantae</taxon>
        <taxon>Streptophyta</taxon>
        <taxon>Embryophyta</taxon>
        <taxon>Tracheophyta</taxon>
        <taxon>Spermatophyta</taxon>
        <taxon>Magnoliopsida</taxon>
        <taxon>eudicotyledons</taxon>
        <taxon>Gunneridae</taxon>
        <taxon>Pentapetalae</taxon>
        <taxon>asterids</taxon>
        <taxon>campanulids</taxon>
        <taxon>Asterales</taxon>
        <taxon>Asteraceae</taxon>
        <taxon>Asteroideae</taxon>
        <taxon>Anthemideae</taxon>
        <taxon>Anthemidinae</taxon>
        <taxon>Tanacetum</taxon>
    </lineage>
</organism>